<evidence type="ECO:0000313" key="2">
    <source>
        <dbReference type="EMBL" id="GHF50816.1"/>
    </source>
</evidence>
<dbReference type="RefSeq" id="WP_189680248.1">
    <property type="nucleotide sequence ID" value="NZ_BNCJ01000005.1"/>
</dbReference>
<evidence type="ECO:0000259" key="1">
    <source>
        <dbReference type="Pfam" id="PF19834"/>
    </source>
</evidence>
<dbReference type="AlphaFoldDB" id="A0A8J3M751"/>
<keyword evidence="3" id="KW-1185">Reference proteome</keyword>
<comment type="caution">
    <text evidence="2">The sequence shown here is derived from an EMBL/GenBank/DDBJ whole genome shotgun (WGS) entry which is preliminary data.</text>
</comment>
<feature type="domain" description="DUF6314" evidence="1">
    <location>
        <begin position="17"/>
        <end position="146"/>
    </location>
</feature>
<dbReference type="EMBL" id="BNCJ01000005">
    <property type="protein sequence ID" value="GHF50816.1"/>
    <property type="molecule type" value="Genomic_DNA"/>
</dbReference>
<organism evidence="2 3">
    <name type="scientific">Seohaeicola zhoushanensis</name>
    <dbReference type="NCBI Taxonomy" id="1569283"/>
    <lineage>
        <taxon>Bacteria</taxon>
        <taxon>Pseudomonadati</taxon>
        <taxon>Pseudomonadota</taxon>
        <taxon>Alphaproteobacteria</taxon>
        <taxon>Rhodobacterales</taxon>
        <taxon>Roseobacteraceae</taxon>
        <taxon>Seohaeicola</taxon>
    </lineage>
</organism>
<dbReference type="Proteomes" id="UP000626220">
    <property type="component" value="Unassembled WGS sequence"/>
</dbReference>
<dbReference type="Pfam" id="PF19834">
    <property type="entry name" value="DUF6314"/>
    <property type="match status" value="1"/>
</dbReference>
<reference evidence="2" key="1">
    <citation type="journal article" date="2014" name="Int. J. Syst. Evol. Microbiol.">
        <title>Complete genome sequence of Corynebacterium casei LMG S-19264T (=DSM 44701T), isolated from a smear-ripened cheese.</title>
        <authorList>
            <consortium name="US DOE Joint Genome Institute (JGI-PGF)"/>
            <person name="Walter F."/>
            <person name="Albersmeier A."/>
            <person name="Kalinowski J."/>
            <person name="Ruckert C."/>
        </authorList>
    </citation>
    <scope>NUCLEOTIDE SEQUENCE</scope>
    <source>
        <strain evidence="2">KCTC 42650</strain>
    </source>
</reference>
<protein>
    <recommendedName>
        <fullName evidence="1">DUF6314 domain-containing protein</fullName>
    </recommendedName>
</protein>
<proteinExistence type="predicted"/>
<accession>A0A8J3M751</accession>
<reference evidence="2" key="2">
    <citation type="submission" date="2020-09" db="EMBL/GenBank/DDBJ databases">
        <authorList>
            <person name="Sun Q."/>
            <person name="Kim S."/>
        </authorList>
    </citation>
    <scope>NUCLEOTIDE SEQUENCE</scope>
    <source>
        <strain evidence="2">KCTC 42650</strain>
    </source>
</reference>
<name>A0A8J3M751_9RHOB</name>
<gene>
    <name evidence="2" type="ORF">GCM10017056_23150</name>
</gene>
<dbReference type="InterPro" id="IPR045632">
    <property type="entry name" value="DUF6314"/>
</dbReference>
<sequence>MRRNALAGQGGPGLADFAGRWALSRVIDDALAGQRLMAEGFAQLAPDAQGLVYDETVELQLADGQRLNGTRRYLWRADPAGGIAVHFADGRLFHRIAPGGVTSEDRHDCAPDLYVGAYDFTAWPMFRVVWQVRGPRKDYRMETLYRPA</sequence>
<evidence type="ECO:0000313" key="3">
    <source>
        <dbReference type="Proteomes" id="UP000626220"/>
    </source>
</evidence>